<name>A0ABV8FYS4_9ACTN</name>
<sequence length="67" mass="6772">MSLTLILAGAALVAIALFNRVPALRSRPGGRGPGFAPARLTEAGRATLTTVGGSLLIIAFFLALSGH</sequence>
<protein>
    <recommendedName>
        <fullName evidence="4">Preprotein translocase subunit SecG</fullName>
    </recommendedName>
</protein>
<reference evidence="3" key="1">
    <citation type="journal article" date="2019" name="Int. J. Syst. Evol. Microbiol.">
        <title>The Global Catalogue of Microorganisms (GCM) 10K type strain sequencing project: providing services to taxonomists for standard genome sequencing and annotation.</title>
        <authorList>
            <consortium name="The Broad Institute Genomics Platform"/>
            <consortium name="The Broad Institute Genome Sequencing Center for Infectious Disease"/>
            <person name="Wu L."/>
            <person name="Ma J."/>
        </authorList>
    </citation>
    <scope>NUCLEOTIDE SEQUENCE [LARGE SCALE GENOMIC DNA]</scope>
    <source>
        <strain evidence="3">TBRC 1826</strain>
    </source>
</reference>
<keyword evidence="1" id="KW-0472">Membrane</keyword>
<keyword evidence="1" id="KW-1133">Transmembrane helix</keyword>
<gene>
    <name evidence="2" type="ORF">ACFOVU_27210</name>
</gene>
<keyword evidence="3" id="KW-1185">Reference proteome</keyword>
<comment type="caution">
    <text evidence="2">The sequence shown here is derived from an EMBL/GenBank/DDBJ whole genome shotgun (WGS) entry which is preliminary data.</text>
</comment>
<proteinExistence type="predicted"/>
<dbReference type="EMBL" id="JBHSBH010000015">
    <property type="protein sequence ID" value="MFC3999633.1"/>
    <property type="molecule type" value="Genomic_DNA"/>
</dbReference>
<evidence type="ECO:0008006" key="4">
    <source>
        <dbReference type="Google" id="ProtNLM"/>
    </source>
</evidence>
<dbReference type="Proteomes" id="UP001595847">
    <property type="component" value="Unassembled WGS sequence"/>
</dbReference>
<keyword evidence="1" id="KW-0812">Transmembrane</keyword>
<organism evidence="2 3">
    <name type="scientific">Nocardiopsis sediminis</name>
    <dbReference type="NCBI Taxonomy" id="1778267"/>
    <lineage>
        <taxon>Bacteria</taxon>
        <taxon>Bacillati</taxon>
        <taxon>Actinomycetota</taxon>
        <taxon>Actinomycetes</taxon>
        <taxon>Streptosporangiales</taxon>
        <taxon>Nocardiopsidaceae</taxon>
        <taxon>Nocardiopsis</taxon>
    </lineage>
</organism>
<accession>A0ABV8FYS4</accession>
<evidence type="ECO:0000313" key="3">
    <source>
        <dbReference type="Proteomes" id="UP001595847"/>
    </source>
</evidence>
<dbReference type="RefSeq" id="WP_378538130.1">
    <property type="nucleotide sequence ID" value="NZ_JBHSBH010000015.1"/>
</dbReference>
<evidence type="ECO:0000313" key="2">
    <source>
        <dbReference type="EMBL" id="MFC3999633.1"/>
    </source>
</evidence>
<evidence type="ECO:0000256" key="1">
    <source>
        <dbReference type="SAM" id="Phobius"/>
    </source>
</evidence>
<feature type="transmembrane region" description="Helical" evidence="1">
    <location>
        <begin position="47"/>
        <end position="64"/>
    </location>
</feature>